<dbReference type="PANTHER" id="PTHR33164">
    <property type="entry name" value="TRANSCRIPTIONAL REGULATOR, MARR FAMILY"/>
    <property type="match status" value="1"/>
</dbReference>
<evidence type="ECO:0000256" key="1">
    <source>
        <dbReference type="ARBA" id="ARBA00023015"/>
    </source>
</evidence>
<dbReference type="SUPFAM" id="SSF46785">
    <property type="entry name" value="Winged helix' DNA-binding domain"/>
    <property type="match status" value="1"/>
</dbReference>
<feature type="domain" description="HTH marR-type" evidence="4">
    <location>
        <begin position="1"/>
        <end position="146"/>
    </location>
</feature>
<dbReference type="GO" id="GO:0003677">
    <property type="term" value="F:DNA binding"/>
    <property type="evidence" value="ECO:0007669"/>
    <property type="project" value="UniProtKB-KW"/>
</dbReference>
<dbReference type="PROSITE" id="PS50995">
    <property type="entry name" value="HTH_MARR_2"/>
    <property type="match status" value="1"/>
</dbReference>
<dbReference type="GO" id="GO:0006950">
    <property type="term" value="P:response to stress"/>
    <property type="evidence" value="ECO:0007669"/>
    <property type="project" value="TreeGrafter"/>
</dbReference>
<accession>A0A1Q4V2K1</accession>
<evidence type="ECO:0000256" key="3">
    <source>
        <dbReference type="ARBA" id="ARBA00023163"/>
    </source>
</evidence>
<evidence type="ECO:0000313" key="5">
    <source>
        <dbReference type="EMBL" id="OKH92046.1"/>
    </source>
</evidence>
<name>A0A1Q4V2K1_9ACTN</name>
<protein>
    <submittedName>
        <fullName evidence="5">MarR family transcriptional regulator</fullName>
    </submittedName>
</protein>
<dbReference type="STRING" id="1048205.AB852_27920"/>
<keyword evidence="6" id="KW-1185">Reference proteome</keyword>
<dbReference type="InterPro" id="IPR036390">
    <property type="entry name" value="WH_DNA-bd_sf"/>
</dbReference>
<organism evidence="5 6">
    <name type="scientific">Streptomyces uncialis</name>
    <dbReference type="NCBI Taxonomy" id="1048205"/>
    <lineage>
        <taxon>Bacteria</taxon>
        <taxon>Bacillati</taxon>
        <taxon>Actinomycetota</taxon>
        <taxon>Actinomycetes</taxon>
        <taxon>Kitasatosporales</taxon>
        <taxon>Streptomycetaceae</taxon>
        <taxon>Streptomyces</taxon>
    </lineage>
</organism>
<evidence type="ECO:0000256" key="2">
    <source>
        <dbReference type="ARBA" id="ARBA00023125"/>
    </source>
</evidence>
<dbReference type="GO" id="GO:0003700">
    <property type="term" value="F:DNA-binding transcription factor activity"/>
    <property type="evidence" value="ECO:0007669"/>
    <property type="project" value="InterPro"/>
</dbReference>
<keyword evidence="3" id="KW-0804">Transcription</keyword>
<dbReference type="InterPro" id="IPR000835">
    <property type="entry name" value="HTH_MarR-typ"/>
</dbReference>
<dbReference type="RefSeq" id="WP_073793041.1">
    <property type="nucleotide sequence ID" value="NZ_LFBV01000008.1"/>
</dbReference>
<dbReference type="PANTHER" id="PTHR33164:SF64">
    <property type="entry name" value="TRANSCRIPTIONAL REGULATOR SLYA"/>
    <property type="match status" value="1"/>
</dbReference>
<comment type="caution">
    <text evidence="5">The sequence shown here is derived from an EMBL/GenBank/DDBJ whole genome shotgun (WGS) entry which is preliminary data.</text>
</comment>
<keyword evidence="2" id="KW-0238">DNA-binding</keyword>
<dbReference type="AlphaFoldDB" id="A0A1Q4V2K1"/>
<dbReference type="EMBL" id="LFBV01000008">
    <property type="protein sequence ID" value="OKH92046.1"/>
    <property type="molecule type" value="Genomic_DNA"/>
</dbReference>
<dbReference type="Gene3D" id="1.10.10.10">
    <property type="entry name" value="Winged helix-like DNA-binding domain superfamily/Winged helix DNA-binding domain"/>
    <property type="match status" value="1"/>
</dbReference>
<dbReference type="SMART" id="SM00347">
    <property type="entry name" value="HTH_MARR"/>
    <property type="match status" value="1"/>
</dbReference>
<dbReference type="InterPro" id="IPR036388">
    <property type="entry name" value="WH-like_DNA-bd_sf"/>
</dbReference>
<reference evidence="5 6" key="1">
    <citation type="submission" date="2015-06" db="EMBL/GenBank/DDBJ databases">
        <title>Cloning and characterization of the uncialamcin biosynthetic gene cluster.</title>
        <authorList>
            <person name="Yan X."/>
            <person name="Huang T."/>
            <person name="Ge H."/>
            <person name="Shen B."/>
        </authorList>
    </citation>
    <scope>NUCLEOTIDE SEQUENCE [LARGE SCALE GENOMIC DNA]</scope>
    <source>
        <strain evidence="5 6">DCA2648</strain>
    </source>
</reference>
<evidence type="ECO:0000259" key="4">
    <source>
        <dbReference type="PROSITE" id="PS50995"/>
    </source>
</evidence>
<sequence>MSEDAPGPTPGFLVWRLANKWRAAVDRALAPLGLTHAQYPLISSLYGMRYDGERPSQRQLADHTGMEALYVSKLARALESAGLIARTRDPRDPRAVQLALTEEGEAVARRAVAVVRELVDRSMEPLGGLDSSRARAFTDELTALLDVPLAPLPPNDGTTQGRTP</sequence>
<dbReference type="Proteomes" id="UP000186455">
    <property type="component" value="Unassembled WGS sequence"/>
</dbReference>
<evidence type="ECO:0000313" key="6">
    <source>
        <dbReference type="Proteomes" id="UP000186455"/>
    </source>
</evidence>
<gene>
    <name evidence="5" type="ORF">AB852_27920</name>
</gene>
<dbReference type="Pfam" id="PF12802">
    <property type="entry name" value="MarR_2"/>
    <property type="match status" value="1"/>
</dbReference>
<dbReference type="InterPro" id="IPR039422">
    <property type="entry name" value="MarR/SlyA-like"/>
</dbReference>
<keyword evidence="1" id="KW-0805">Transcription regulation</keyword>
<proteinExistence type="predicted"/>